<evidence type="ECO:0000313" key="2">
    <source>
        <dbReference type="Proteomes" id="UP000887159"/>
    </source>
</evidence>
<gene>
    <name evidence="1" type="primary">AVEN_105167_1</name>
    <name evidence="1" type="ORF">TNCV_1535801</name>
</gene>
<comment type="caution">
    <text evidence="1">The sequence shown here is derived from an EMBL/GenBank/DDBJ whole genome shotgun (WGS) entry which is preliminary data.</text>
</comment>
<protein>
    <submittedName>
        <fullName evidence="1">Integrase catalytic domain-containing protein</fullName>
    </submittedName>
</protein>
<dbReference type="AlphaFoldDB" id="A0A8X6R7P3"/>
<dbReference type="SUPFAM" id="SSF56672">
    <property type="entry name" value="DNA/RNA polymerases"/>
    <property type="match status" value="1"/>
</dbReference>
<reference evidence="1" key="1">
    <citation type="submission" date="2020-08" db="EMBL/GenBank/DDBJ databases">
        <title>Multicomponent nature underlies the extraordinary mechanical properties of spider dragline silk.</title>
        <authorList>
            <person name="Kono N."/>
            <person name="Nakamura H."/>
            <person name="Mori M."/>
            <person name="Yoshida Y."/>
            <person name="Ohtoshi R."/>
            <person name="Malay A.D."/>
            <person name="Moran D.A.P."/>
            <person name="Tomita M."/>
            <person name="Numata K."/>
            <person name="Arakawa K."/>
        </authorList>
    </citation>
    <scope>NUCLEOTIDE SEQUENCE</scope>
</reference>
<accession>A0A8X6R7P3</accession>
<dbReference type="InterPro" id="IPR008042">
    <property type="entry name" value="Retrotrans_Pao"/>
</dbReference>
<proteinExistence type="predicted"/>
<dbReference type="EMBL" id="BMAU01021084">
    <property type="protein sequence ID" value="GFX89933.1"/>
    <property type="molecule type" value="Genomic_DNA"/>
</dbReference>
<dbReference type="Pfam" id="PF05380">
    <property type="entry name" value="Peptidase_A17"/>
    <property type="match status" value="1"/>
</dbReference>
<dbReference type="PANTHER" id="PTHR47331">
    <property type="entry name" value="PHD-TYPE DOMAIN-CONTAINING PROTEIN"/>
    <property type="match status" value="1"/>
</dbReference>
<organism evidence="1 2">
    <name type="scientific">Trichonephila clavipes</name>
    <name type="common">Golden silk orbweaver</name>
    <name type="synonym">Nephila clavipes</name>
    <dbReference type="NCBI Taxonomy" id="2585209"/>
    <lineage>
        <taxon>Eukaryota</taxon>
        <taxon>Metazoa</taxon>
        <taxon>Ecdysozoa</taxon>
        <taxon>Arthropoda</taxon>
        <taxon>Chelicerata</taxon>
        <taxon>Arachnida</taxon>
        <taxon>Araneae</taxon>
        <taxon>Araneomorphae</taxon>
        <taxon>Entelegynae</taxon>
        <taxon>Araneoidea</taxon>
        <taxon>Nephilidae</taxon>
        <taxon>Trichonephila</taxon>
    </lineage>
</organism>
<evidence type="ECO:0000313" key="1">
    <source>
        <dbReference type="EMBL" id="GFX89933.1"/>
    </source>
</evidence>
<dbReference type="Proteomes" id="UP000887159">
    <property type="component" value="Unassembled WGS sequence"/>
</dbReference>
<dbReference type="InterPro" id="IPR043502">
    <property type="entry name" value="DNA/RNA_pol_sf"/>
</dbReference>
<name>A0A8X6R7P3_TRICX</name>
<keyword evidence="2" id="KW-1185">Reference proteome</keyword>
<dbReference type="PANTHER" id="PTHR47331:SF8">
    <property type="match status" value="1"/>
</dbReference>
<dbReference type="GO" id="GO:0071897">
    <property type="term" value="P:DNA biosynthetic process"/>
    <property type="evidence" value="ECO:0007669"/>
    <property type="project" value="UniProtKB-ARBA"/>
</dbReference>
<sequence length="647" mass="73509">MLLGAQVFFKIFKADQIKINDSVTFQNSVFNYIVTGGLPAADDKQQCFLLSEKEGFESLISKFWQLESIEDEPRNLNSQAKFCEEHFVNNHRRDESGQYIVQVTILKEPSGLGESKQTAIRRIDSLWRKLDINPNLKQLYRNFIHEYLYMGHMEQLSDESEPTVSYYMPHHGALRLDSKSTPLRTVFDASCSTSNRESLNSILANGGVIQDELFAILLRFRKNEIALTSDIKKMFRMIFIDESQKYLLRIVWKDSIDDSIKTYRMNRLVYGTTCAPFLAQRVLKQLVTDDGHKYPGAGMQLHKWSSNCIELLSNFDGSDADVSLTIPDETKALGLLWRPQKDTSAFSVSSIADVSDSSIFTKRSVLSATARIFDPLGLISPVVTKAKLVMQELGRLKLDWNDSLPIHLETQWKRFVKSLAAINNLNIPRYNLLDDAQRIELHGYCDSSLRDYGAAIYVKCLHNSGTVSTNLLCSKSRIAPLKSVTIPRLELCAAVLLAKLIQKTIKSMKIPFNDIVLWTDSTIVLAWIKEDPSVLKPFVKNRVSVIQHLTEVSSWKHVQSQENHADIISRGIDPDKIQYCVLLWYAPPVLQNNPVVSSCDINEINDNDLYLSEFKKSDPVCLITQNVELLPVINKCSSFVKLKRIIA</sequence>